<reference evidence="3 4" key="2">
    <citation type="submission" date="2018-11" db="EMBL/GenBank/DDBJ databases">
        <authorList>
            <consortium name="Pathogen Informatics"/>
        </authorList>
    </citation>
    <scope>NUCLEOTIDE SEQUENCE [LARGE SCALE GENOMIC DNA]</scope>
    <source>
        <strain evidence="3 4">Egypt</strain>
    </source>
</reference>
<dbReference type="InterPro" id="IPR021773">
    <property type="entry name" value="TPC11"/>
</dbReference>
<protein>
    <submittedName>
        <fullName evidence="5">Trafficking protein particle complex subunit 11</fullName>
    </submittedName>
</protein>
<feature type="region of interest" description="Disordered" evidence="1">
    <location>
        <begin position="745"/>
        <end position="780"/>
    </location>
</feature>
<gene>
    <name evidence="3" type="ORF">ECPE_LOCUS3829</name>
</gene>
<accession>A0A183AA44</accession>
<evidence type="ECO:0000313" key="4">
    <source>
        <dbReference type="Proteomes" id="UP000272942"/>
    </source>
</evidence>
<feature type="domain" description="Trafficking protein particle complex subunit 11" evidence="2">
    <location>
        <begin position="117"/>
        <end position="224"/>
    </location>
</feature>
<evidence type="ECO:0000313" key="3">
    <source>
        <dbReference type="EMBL" id="VDP70721.1"/>
    </source>
</evidence>
<dbReference type="Pfam" id="PF11817">
    <property type="entry name" value="Foie-gras_1"/>
    <property type="match status" value="2"/>
</dbReference>
<dbReference type="WBParaSite" id="ECPE_0000383401-mRNA-1">
    <property type="protein sequence ID" value="ECPE_0000383401-mRNA-1"/>
    <property type="gene ID" value="ECPE_0000383401"/>
</dbReference>
<sequence>MRKHLEEIPAVVAVFYDLDWDERQWDEKSTECAQRLETVRLEGEFHDMASNYYHARAKNVKSHKDTLNKASHQLLFVRHEFKIAFFGELKKDPALALKHYQQAYAHLLEQRMIDIHMLEMKTIAGFINYKICRLAFQSKASDAISQFRRHIEFFSNLVGMPQVAFEHEAWMSKQFEILGDLFQEAIQLSLSALMTQHPGLYYQEAARHAMARRQLCQVLCTQAASVPVDGTIGPLAAIGDSPAAVSGSLGGSEPSSVPETSRISPTGTGMELQRGKKSNINTAVEFVRAQSPLRFTRRSPSTPASPVTRSPPNAGQIDASANSGISATEKVDGLEFYGQRLWRQGIQSMEPPNAAKEREGILALQKAELSVDHSAIIILLLEQTHLQYKRYKAERMKLYPCVLMGSEYYRKGNYAKALSCYASVLGDYRRDHWHEIYTYVLRHILKCAYVTVQLNTFLSAAMELIGPTCYRLLHSNSQCENSRDPRAYPLVTRTPFASHSRPPPHALNILSQRSFGTLRRLFTISPQLSTTTQRKDRTYRLDTQADPTSRQHRQCPFPVSIDHRTDLKFATRYRKINWDQEQDSIEGIPSPFSQLETMCCLPFGVWLQRTKTPRAHSTLHSPTLIRFSASEQPGKLKSCIGTIRTLKSVAQSSNPGDKFRYAFVGSRLDLDKLCPDPEGHNQGLFSTQSLESLIFDMMEKRAERGDDLEPDRFHASAREPPEAQLFITELGQMSSETRDSWTNCLHRSPASLSAPSESDPVPSESNVVDEESKLHRKNKTRQTGLVESCNVILEANRLNVCIECKVAFTQAHYTVDQPVQLAVFLKSHAPLPMDVSRVIVEFTHSITNPLESGSDRPYSRSTTKRSVQSWTRPFTLDPTASFQMILLSLDSETLGQQIKVDTIHVALACPQSEVAEDFAAPDKPLVTLVWYWALADWPTITHHHHHHAQRMTLETESHKPAIADGTRTDSFYRSSLWNVNLPVSKLEQTIQPVKWDPAQMGIDSSMHSYHFPSIPSRWELVGTQIQTEIQDHNSKLDVTLLHIPPVLTRETYTVRCEVLNNEPMDVTNVTCFAQLHERPPTTPEGVLDLDMPMRDTIGQRSPDHLVVGESSTLPEDDPHASPTSSVTTSTSGTAQLENLRSGQRITCPISIRCLLPGPRSLRVQLAYQTALPNPVVPDFLIYIPGDAPASDSSQATPGQSSIMAVDACRLEATRDRLIRSHCVKSWQIDLDVREPFGLTCHTLSLETPNVSFADKEPDEQIANLPLSSDDCASECQVLLISQTKPGEEVVNLGSYVVQWRRIHSSNGSDFADQTESPLVTTVFPLLSCSILELPVRVRVDIPAFGTLLTPMDVVYVFENQTIYPQYLNYVFLPLRSGNVVLPRLRVSLTRLGHTGSAEQHTLKLHMEEKMLRPIPVHLFVAPSGKSADPLASDAPPRTVTTRD</sequence>
<proteinExistence type="predicted"/>
<evidence type="ECO:0000259" key="2">
    <source>
        <dbReference type="Pfam" id="PF11817"/>
    </source>
</evidence>
<dbReference type="PANTHER" id="PTHR14374">
    <property type="entry name" value="FOIE GRAS"/>
    <property type="match status" value="1"/>
</dbReference>
<feature type="region of interest" description="Disordered" evidence="1">
    <location>
        <begin position="291"/>
        <end position="322"/>
    </location>
</feature>
<evidence type="ECO:0000313" key="5">
    <source>
        <dbReference type="WBParaSite" id="ECPE_0000383401-mRNA-1"/>
    </source>
</evidence>
<feature type="region of interest" description="Disordered" evidence="1">
    <location>
        <begin position="244"/>
        <end position="275"/>
    </location>
</feature>
<keyword evidence="4" id="KW-1185">Reference proteome</keyword>
<reference evidence="5" key="1">
    <citation type="submission" date="2016-06" db="UniProtKB">
        <authorList>
            <consortium name="WormBaseParasite"/>
        </authorList>
    </citation>
    <scope>IDENTIFICATION</scope>
</reference>
<dbReference type="PANTHER" id="PTHR14374:SF0">
    <property type="entry name" value="TRAFFICKING PROTEIN PARTICLE COMPLEX SUBUNIT 11"/>
    <property type="match status" value="1"/>
</dbReference>
<feature type="compositionally biased region" description="Polar residues" evidence="1">
    <location>
        <begin position="745"/>
        <end position="756"/>
    </location>
</feature>
<feature type="compositionally biased region" description="Low complexity" evidence="1">
    <location>
        <begin position="1121"/>
        <end position="1133"/>
    </location>
</feature>
<feature type="region of interest" description="Disordered" evidence="1">
    <location>
        <begin position="1094"/>
        <end position="1137"/>
    </location>
</feature>
<dbReference type="OrthoDB" id="6278596at2759"/>
<feature type="compositionally biased region" description="Polar residues" evidence="1">
    <location>
        <begin position="298"/>
        <end position="322"/>
    </location>
</feature>
<name>A0A183AA44_9TREM</name>
<organism evidence="5">
    <name type="scientific">Echinostoma caproni</name>
    <dbReference type="NCBI Taxonomy" id="27848"/>
    <lineage>
        <taxon>Eukaryota</taxon>
        <taxon>Metazoa</taxon>
        <taxon>Spiralia</taxon>
        <taxon>Lophotrochozoa</taxon>
        <taxon>Platyhelminthes</taxon>
        <taxon>Trematoda</taxon>
        <taxon>Digenea</taxon>
        <taxon>Plagiorchiida</taxon>
        <taxon>Echinostomata</taxon>
        <taxon>Echinostomatoidea</taxon>
        <taxon>Echinostomatidae</taxon>
        <taxon>Echinostoma</taxon>
    </lineage>
</organism>
<dbReference type="EMBL" id="UZAN01040731">
    <property type="protein sequence ID" value="VDP70721.1"/>
    <property type="molecule type" value="Genomic_DNA"/>
</dbReference>
<dbReference type="Proteomes" id="UP000272942">
    <property type="component" value="Unassembled WGS sequence"/>
</dbReference>
<feature type="compositionally biased region" description="Polar residues" evidence="1">
    <location>
        <begin position="253"/>
        <end position="267"/>
    </location>
</feature>
<evidence type="ECO:0000256" key="1">
    <source>
        <dbReference type="SAM" id="MobiDB-lite"/>
    </source>
</evidence>
<feature type="domain" description="Trafficking protein particle complex subunit 11" evidence="2">
    <location>
        <begin position="335"/>
        <end position="465"/>
    </location>
</feature>